<feature type="signal peptide" evidence="1">
    <location>
        <begin position="1"/>
        <end position="22"/>
    </location>
</feature>
<accession>Q1IHW6</accession>
<name>Q1IHW6_KORVE</name>
<proteinExistence type="predicted"/>
<evidence type="ECO:0000313" key="3">
    <source>
        <dbReference type="Proteomes" id="UP000002432"/>
    </source>
</evidence>
<dbReference type="HOGENOM" id="CLU_1019029_0_0_0"/>
<evidence type="ECO:0000313" key="2">
    <source>
        <dbReference type="EMBL" id="ABF43534.1"/>
    </source>
</evidence>
<dbReference type="STRING" id="204669.Acid345_4534"/>
<sequence length="286" mass="31327">MRTLHRGLIVLFAFSTFAAAQAKPDVTAQSTSTFNYSKETDGSENINIRNVSFEMVDLFERGKAGNQSLLLRKTTASKRTAGDIGEEATITLEAWPLGTDLKQKPLFTVSTTGTDGHTLDNALFVASRGTEEVDWWSVYKLKNGQHLFDTYLPLVSFSISRETVETRYLGLQVPEDEVKDARLKKPGVVVVLTYASAAKIIREILITADDAKQAAQLRSLADETRTLTALDSSKGKAPSYSLHLTFSQTYPSPPNLSEIVIPVMKDDLDLANAKLPAGIHAAAFSR</sequence>
<feature type="chain" id="PRO_5004190683" evidence="1">
    <location>
        <begin position="23"/>
        <end position="286"/>
    </location>
</feature>
<dbReference type="EnsemblBacteria" id="ABF43534">
    <property type="protein sequence ID" value="ABF43534"/>
    <property type="gene ID" value="Acid345_4534"/>
</dbReference>
<dbReference type="RefSeq" id="WP_011525331.1">
    <property type="nucleotide sequence ID" value="NC_008009.1"/>
</dbReference>
<keyword evidence="3" id="KW-1185">Reference proteome</keyword>
<dbReference type="EMBL" id="CP000360">
    <property type="protein sequence ID" value="ABF43534.1"/>
    <property type="molecule type" value="Genomic_DNA"/>
</dbReference>
<dbReference type="KEGG" id="aba:Acid345_4534"/>
<dbReference type="eggNOG" id="ENOG50338J1">
    <property type="taxonomic scope" value="Bacteria"/>
</dbReference>
<dbReference type="OrthoDB" id="128159at2"/>
<gene>
    <name evidence="2" type="ordered locus">Acid345_4534</name>
</gene>
<evidence type="ECO:0000256" key="1">
    <source>
        <dbReference type="SAM" id="SignalP"/>
    </source>
</evidence>
<dbReference type="Proteomes" id="UP000002432">
    <property type="component" value="Chromosome"/>
</dbReference>
<keyword evidence="1" id="KW-0732">Signal</keyword>
<organism evidence="2 3">
    <name type="scientific">Koribacter versatilis (strain Ellin345)</name>
    <dbReference type="NCBI Taxonomy" id="204669"/>
    <lineage>
        <taxon>Bacteria</taxon>
        <taxon>Pseudomonadati</taxon>
        <taxon>Acidobacteriota</taxon>
        <taxon>Terriglobia</taxon>
        <taxon>Terriglobales</taxon>
        <taxon>Candidatus Korobacteraceae</taxon>
        <taxon>Candidatus Korobacter</taxon>
    </lineage>
</organism>
<dbReference type="AlphaFoldDB" id="Q1IHW6"/>
<protein>
    <submittedName>
        <fullName evidence="2">Uncharacterized protein</fullName>
    </submittedName>
</protein>
<reference evidence="2 3" key="1">
    <citation type="journal article" date="2009" name="Appl. Environ. Microbiol.">
        <title>Three genomes from the phylum Acidobacteria provide insight into the lifestyles of these microorganisms in soils.</title>
        <authorList>
            <person name="Ward N.L."/>
            <person name="Challacombe J.F."/>
            <person name="Janssen P.H."/>
            <person name="Henrissat B."/>
            <person name="Coutinho P.M."/>
            <person name="Wu M."/>
            <person name="Xie G."/>
            <person name="Haft D.H."/>
            <person name="Sait M."/>
            <person name="Badger J."/>
            <person name="Barabote R.D."/>
            <person name="Bradley B."/>
            <person name="Brettin T.S."/>
            <person name="Brinkac L.M."/>
            <person name="Bruce D."/>
            <person name="Creasy T."/>
            <person name="Daugherty S.C."/>
            <person name="Davidsen T.M."/>
            <person name="DeBoy R.T."/>
            <person name="Detter J.C."/>
            <person name="Dodson R.J."/>
            <person name="Durkin A.S."/>
            <person name="Ganapathy A."/>
            <person name="Gwinn-Giglio M."/>
            <person name="Han C.S."/>
            <person name="Khouri H."/>
            <person name="Kiss H."/>
            <person name="Kothari S.P."/>
            <person name="Madupu R."/>
            <person name="Nelson K.E."/>
            <person name="Nelson W.C."/>
            <person name="Paulsen I."/>
            <person name="Penn K."/>
            <person name="Ren Q."/>
            <person name="Rosovitz M.J."/>
            <person name="Selengut J.D."/>
            <person name="Shrivastava S."/>
            <person name="Sullivan S.A."/>
            <person name="Tapia R."/>
            <person name="Thompson L.S."/>
            <person name="Watkins K.L."/>
            <person name="Yang Q."/>
            <person name="Yu C."/>
            <person name="Zafar N."/>
            <person name="Zhou L."/>
            <person name="Kuske C.R."/>
        </authorList>
    </citation>
    <scope>NUCLEOTIDE SEQUENCE [LARGE SCALE GENOMIC DNA]</scope>
    <source>
        <strain evidence="2 3">Ellin345</strain>
    </source>
</reference>